<accession>G8QS88</accession>
<organism evidence="6 7">
    <name type="scientific">Sphaerochaeta pleomorpha (strain ATCC BAA-1885 / DSM 22778 / Grapes)</name>
    <dbReference type="NCBI Taxonomy" id="158190"/>
    <lineage>
        <taxon>Bacteria</taxon>
        <taxon>Pseudomonadati</taxon>
        <taxon>Spirochaetota</taxon>
        <taxon>Spirochaetia</taxon>
        <taxon>Spirochaetales</taxon>
        <taxon>Sphaerochaetaceae</taxon>
        <taxon>Sphaerochaeta</taxon>
    </lineage>
</organism>
<sequence>MFVECIVVGPYQTNCYIMGNEETSSAWIIDPGNEGDTIIRHILARNVTPVAALLTHCHWDHITALGTLKEKWPLLEILVSKEDSQFLGKDAYRLLCETCFDKTFLQQYKEELLQLPSSTGFLTDGQFLQDSHLKVIQTPGHTPGGICLYHEEGQFLFSGDTLFAGSIGRTDLFGGSYPKIVESCNRLLTLPSEVQVLPGHGPMTTIGAERTNPYL</sequence>
<dbReference type="AlphaFoldDB" id="G8QS88"/>
<keyword evidence="7" id="KW-1185">Reference proteome</keyword>
<dbReference type="InterPro" id="IPR001279">
    <property type="entry name" value="Metallo-B-lactamas"/>
</dbReference>
<dbReference type="STRING" id="158190.SpiGrapes_1129"/>
<dbReference type="SMART" id="SM00849">
    <property type="entry name" value="Lactamase_B"/>
    <property type="match status" value="1"/>
</dbReference>
<gene>
    <name evidence="6" type="ordered locus">SpiGrapes_1129</name>
</gene>
<dbReference type="KEGG" id="sgp:SpiGrapes_1129"/>
<dbReference type="GO" id="GO:0016787">
    <property type="term" value="F:hydrolase activity"/>
    <property type="evidence" value="ECO:0007669"/>
    <property type="project" value="UniProtKB-KW"/>
</dbReference>
<evidence type="ECO:0000256" key="4">
    <source>
        <dbReference type="ARBA" id="ARBA00022833"/>
    </source>
</evidence>
<evidence type="ECO:0000256" key="1">
    <source>
        <dbReference type="ARBA" id="ARBA00001947"/>
    </source>
</evidence>
<dbReference type="GO" id="GO:0046872">
    <property type="term" value="F:metal ion binding"/>
    <property type="evidence" value="ECO:0007669"/>
    <property type="project" value="UniProtKB-KW"/>
</dbReference>
<dbReference type="OrthoDB" id="9802248at2"/>
<dbReference type="PANTHER" id="PTHR46233:SF3">
    <property type="entry name" value="HYDROXYACYLGLUTATHIONE HYDROLASE GLOC"/>
    <property type="match status" value="1"/>
</dbReference>
<dbReference type="eggNOG" id="COG0491">
    <property type="taxonomic scope" value="Bacteria"/>
</dbReference>
<evidence type="ECO:0000256" key="3">
    <source>
        <dbReference type="ARBA" id="ARBA00022801"/>
    </source>
</evidence>
<feature type="domain" description="Metallo-beta-lactamase" evidence="5">
    <location>
        <begin position="12"/>
        <end position="200"/>
    </location>
</feature>
<dbReference type="RefSeq" id="WP_014269798.1">
    <property type="nucleotide sequence ID" value="NC_016633.1"/>
</dbReference>
<dbReference type="EMBL" id="CP003155">
    <property type="protein sequence ID" value="AEV28949.1"/>
    <property type="molecule type" value="Genomic_DNA"/>
</dbReference>
<evidence type="ECO:0000313" key="7">
    <source>
        <dbReference type="Proteomes" id="UP000005632"/>
    </source>
</evidence>
<dbReference type="CDD" id="cd06262">
    <property type="entry name" value="metallo-hydrolase-like_MBL-fold"/>
    <property type="match status" value="1"/>
</dbReference>
<reference evidence="6 7" key="1">
    <citation type="submission" date="2011-11" db="EMBL/GenBank/DDBJ databases">
        <title>Complete sequence of Spirochaeta sp. grapes.</title>
        <authorList>
            <consortium name="US DOE Joint Genome Institute"/>
            <person name="Lucas S."/>
            <person name="Han J."/>
            <person name="Lapidus A."/>
            <person name="Cheng J.-F."/>
            <person name="Goodwin L."/>
            <person name="Pitluck S."/>
            <person name="Peters L."/>
            <person name="Ovchinnikova G."/>
            <person name="Munk A.C."/>
            <person name="Detter J.C."/>
            <person name="Han C."/>
            <person name="Tapia R."/>
            <person name="Land M."/>
            <person name="Hauser L."/>
            <person name="Kyrpides N."/>
            <person name="Ivanova N."/>
            <person name="Pagani I."/>
            <person name="Ritalahtilisa K."/>
            <person name="Loeffler F."/>
            <person name="Woyke T."/>
        </authorList>
    </citation>
    <scope>NUCLEOTIDE SEQUENCE [LARGE SCALE GENOMIC DNA]</scope>
    <source>
        <strain evidence="7">ATCC BAA-1885 / DSM 22778 / Grapes</strain>
    </source>
</reference>
<proteinExistence type="predicted"/>
<dbReference type="PANTHER" id="PTHR46233">
    <property type="entry name" value="HYDROXYACYLGLUTATHIONE HYDROLASE GLOC"/>
    <property type="match status" value="1"/>
</dbReference>
<name>G8QS88_SPHPG</name>
<keyword evidence="3 6" id="KW-0378">Hydrolase</keyword>
<dbReference type="Proteomes" id="UP000005632">
    <property type="component" value="Chromosome"/>
</dbReference>
<evidence type="ECO:0000256" key="2">
    <source>
        <dbReference type="ARBA" id="ARBA00022723"/>
    </source>
</evidence>
<evidence type="ECO:0000259" key="5">
    <source>
        <dbReference type="SMART" id="SM00849"/>
    </source>
</evidence>
<keyword evidence="4" id="KW-0862">Zinc</keyword>
<dbReference type="Pfam" id="PF00753">
    <property type="entry name" value="Lactamase_B"/>
    <property type="match status" value="1"/>
</dbReference>
<evidence type="ECO:0000313" key="6">
    <source>
        <dbReference type="EMBL" id="AEV28949.1"/>
    </source>
</evidence>
<dbReference type="SUPFAM" id="SSF56281">
    <property type="entry name" value="Metallo-hydrolase/oxidoreductase"/>
    <property type="match status" value="1"/>
</dbReference>
<dbReference type="Gene3D" id="3.60.15.10">
    <property type="entry name" value="Ribonuclease Z/Hydroxyacylglutathione hydrolase-like"/>
    <property type="match status" value="1"/>
</dbReference>
<comment type="cofactor">
    <cofactor evidence="1">
        <name>Zn(2+)</name>
        <dbReference type="ChEBI" id="CHEBI:29105"/>
    </cofactor>
</comment>
<keyword evidence="2" id="KW-0479">Metal-binding</keyword>
<dbReference type="InterPro" id="IPR051453">
    <property type="entry name" value="MBL_Glyoxalase_II"/>
</dbReference>
<dbReference type="HOGENOM" id="CLU_030571_5_3_12"/>
<protein>
    <submittedName>
        <fullName evidence="6">Zn-dependent hydrolase, glyoxylase</fullName>
    </submittedName>
</protein>
<dbReference type="InterPro" id="IPR036866">
    <property type="entry name" value="RibonucZ/Hydroxyglut_hydro"/>
</dbReference>